<gene>
    <name evidence="5" type="primary">LCP17-L5</name>
    <name evidence="5" type="ORF">Hamer_G028101</name>
</gene>
<dbReference type="PROSITE" id="PS00233">
    <property type="entry name" value="CHIT_BIND_RR_1"/>
    <property type="match status" value="4"/>
</dbReference>
<feature type="region of interest" description="Disordered" evidence="3">
    <location>
        <begin position="123"/>
        <end position="166"/>
    </location>
</feature>
<comment type="caution">
    <text evidence="5">The sequence shown here is derived from an EMBL/GenBank/DDBJ whole genome shotgun (WGS) entry which is preliminary data.</text>
</comment>
<dbReference type="GO" id="GO:0008010">
    <property type="term" value="F:structural constituent of chitin-based larval cuticle"/>
    <property type="evidence" value="ECO:0007669"/>
    <property type="project" value="TreeGrafter"/>
</dbReference>
<accession>A0A8J5JJP4</accession>
<dbReference type="PANTHER" id="PTHR10380">
    <property type="entry name" value="CUTICLE PROTEIN"/>
    <property type="match status" value="1"/>
</dbReference>
<dbReference type="Proteomes" id="UP000747542">
    <property type="component" value="Unassembled WGS sequence"/>
</dbReference>
<feature type="compositionally biased region" description="Polar residues" evidence="3">
    <location>
        <begin position="399"/>
        <end position="419"/>
    </location>
</feature>
<feature type="region of interest" description="Disordered" evidence="3">
    <location>
        <begin position="309"/>
        <end position="432"/>
    </location>
</feature>
<feature type="compositionally biased region" description="Polar residues" evidence="3">
    <location>
        <begin position="256"/>
        <end position="269"/>
    </location>
</feature>
<evidence type="ECO:0000313" key="5">
    <source>
        <dbReference type="EMBL" id="KAG7159402.1"/>
    </source>
</evidence>
<dbReference type="InterPro" id="IPR031311">
    <property type="entry name" value="CHIT_BIND_RR_consensus"/>
</dbReference>
<proteinExistence type="predicted"/>
<dbReference type="EMBL" id="JAHLQT010033161">
    <property type="protein sequence ID" value="KAG7159402.1"/>
    <property type="molecule type" value="Genomic_DNA"/>
</dbReference>
<feature type="chain" id="PRO_5035258365" evidence="4">
    <location>
        <begin position="20"/>
        <end position="651"/>
    </location>
</feature>
<dbReference type="PROSITE" id="PS51155">
    <property type="entry name" value="CHIT_BIND_RR_2"/>
    <property type="match status" value="5"/>
</dbReference>
<keyword evidence="4" id="KW-0732">Signal</keyword>
<dbReference type="GO" id="GO:0062129">
    <property type="term" value="C:chitin-based extracellular matrix"/>
    <property type="evidence" value="ECO:0007669"/>
    <property type="project" value="TreeGrafter"/>
</dbReference>
<dbReference type="Pfam" id="PF00379">
    <property type="entry name" value="Chitin_bind_4"/>
    <property type="match status" value="5"/>
</dbReference>
<protein>
    <submittedName>
        <fullName evidence="5">Larval cuticle protein LCP-17-like 5</fullName>
    </submittedName>
</protein>
<evidence type="ECO:0000313" key="6">
    <source>
        <dbReference type="Proteomes" id="UP000747542"/>
    </source>
</evidence>
<feature type="signal peptide" evidence="4">
    <location>
        <begin position="1"/>
        <end position="19"/>
    </location>
</feature>
<feature type="compositionally biased region" description="Low complexity" evidence="3">
    <location>
        <begin position="206"/>
        <end position="236"/>
    </location>
</feature>
<evidence type="ECO:0000256" key="1">
    <source>
        <dbReference type="ARBA" id="ARBA00022460"/>
    </source>
</evidence>
<dbReference type="PANTHER" id="PTHR10380:SF173">
    <property type="entry name" value="CUTICULAR PROTEIN 47EF, ISOFORM C-RELATED"/>
    <property type="match status" value="1"/>
</dbReference>
<dbReference type="InterPro" id="IPR000618">
    <property type="entry name" value="Insect_cuticle"/>
</dbReference>
<feature type="compositionally biased region" description="Polar residues" evidence="3">
    <location>
        <begin position="583"/>
        <end position="596"/>
    </location>
</feature>
<feature type="compositionally biased region" description="Low complexity" evidence="3">
    <location>
        <begin position="375"/>
        <end position="394"/>
    </location>
</feature>
<dbReference type="OrthoDB" id="6375301at2759"/>
<feature type="compositionally biased region" description="Low complexity" evidence="3">
    <location>
        <begin position="568"/>
        <end position="580"/>
    </location>
</feature>
<dbReference type="AlphaFoldDB" id="A0A8J5JJP4"/>
<keyword evidence="1 2" id="KW-0193">Cuticle</keyword>
<evidence type="ECO:0000256" key="4">
    <source>
        <dbReference type="SAM" id="SignalP"/>
    </source>
</evidence>
<keyword evidence="6" id="KW-1185">Reference proteome</keyword>
<sequence length="651" mass="68735">MAPWTSLALLSALAVSTLSSPRPDESAYKIPHVGTGRRSQYYVQHADGTFKYGYDTGEGAFEGARSSRVGQVDGNFGYRDPEGNNIHLQYVADEGGFQPKGAHLPVPHPDFALAHAEARARPSFTDPLADPNADASYGFQFAGEGQTRSEQSDSDGNVRGSYTYTDEEGRTRTYTYTAGRGTGFVVEGDDLPQAPEDPASTPAATRLSSFPAAFPSSSLRPTSPASSASFRASTASGAPSRPFSTPSGTPAGPVSFQRSTGSSDPSYSFSFDAGDHSRSESADANLNVDGKFSFVADDGVRRSVTYEAGSDTGFLARGDHLPRAPQSHSGSQTTSSAFSSSQTPYRSPSASLPSSVSSTPTFSRSPSAPRLPGFTSSQTQYSSPSSRPSARPYTGQFEPANTRSQQSPDGSYSFAYETSSHSRAESGDRDNNVVGNFDFVADDGQRRAIEYEAGSRTGFIAKGDHIPVGPAVPGAPSGQPTGRIVPVQEVPFVDPLADSNADASYNFAFDSEQYSRSESADADGNVRGTYTVVDDDGTRRTHRFRAGEGIGFETEEVSTSRGPPPSRSPSSATFRSPAAPGTAVSSSTSFTAQPQGSFPSPSTRTASTRSSSSSFSPSATGTRPDASNFQLRQYDASENRGKYGYVLTFDN</sequence>
<name>A0A8J5JJP4_HOMAM</name>
<organism evidence="5 6">
    <name type="scientific">Homarus americanus</name>
    <name type="common">American lobster</name>
    <dbReference type="NCBI Taxonomy" id="6706"/>
    <lineage>
        <taxon>Eukaryota</taxon>
        <taxon>Metazoa</taxon>
        <taxon>Ecdysozoa</taxon>
        <taxon>Arthropoda</taxon>
        <taxon>Crustacea</taxon>
        <taxon>Multicrustacea</taxon>
        <taxon>Malacostraca</taxon>
        <taxon>Eumalacostraca</taxon>
        <taxon>Eucarida</taxon>
        <taxon>Decapoda</taxon>
        <taxon>Pleocyemata</taxon>
        <taxon>Astacidea</taxon>
        <taxon>Nephropoidea</taxon>
        <taxon>Nephropidae</taxon>
        <taxon>Homarus</taxon>
    </lineage>
</organism>
<feature type="compositionally biased region" description="Low complexity" evidence="3">
    <location>
        <begin position="326"/>
        <end position="368"/>
    </location>
</feature>
<feature type="compositionally biased region" description="Basic and acidic residues" evidence="3">
    <location>
        <begin position="420"/>
        <end position="431"/>
    </location>
</feature>
<feature type="region of interest" description="Disordered" evidence="3">
    <location>
        <begin position="181"/>
        <end position="289"/>
    </location>
</feature>
<feature type="compositionally biased region" description="Low complexity" evidence="3">
    <location>
        <begin position="597"/>
        <end position="620"/>
    </location>
</feature>
<feature type="region of interest" description="Disordered" evidence="3">
    <location>
        <begin position="516"/>
        <end position="651"/>
    </location>
</feature>
<dbReference type="InterPro" id="IPR050468">
    <property type="entry name" value="Cuticle_Struct_Prot"/>
</dbReference>
<reference evidence="5" key="1">
    <citation type="journal article" date="2021" name="Sci. Adv.">
        <title>The American lobster genome reveals insights on longevity, neural, and immune adaptations.</title>
        <authorList>
            <person name="Polinski J.M."/>
            <person name="Zimin A.V."/>
            <person name="Clark K.F."/>
            <person name="Kohn A.B."/>
            <person name="Sadowski N."/>
            <person name="Timp W."/>
            <person name="Ptitsyn A."/>
            <person name="Khanna P."/>
            <person name="Romanova D.Y."/>
            <person name="Williams P."/>
            <person name="Greenwood S.J."/>
            <person name="Moroz L.L."/>
            <person name="Walt D.R."/>
            <person name="Bodnar A.G."/>
        </authorList>
    </citation>
    <scope>NUCLEOTIDE SEQUENCE</scope>
    <source>
        <strain evidence="5">GMGI-L3</strain>
    </source>
</reference>
<evidence type="ECO:0000256" key="2">
    <source>
        <dbReference type="PROSITE-ProRule" id="PRU00497"/>
    </source>
</evidence>
<evidence type="ECO:0000256" key="3">
    <source>
        <dbReference type="SAM" id="MobiDB-lite"/>
    </source>
</evidence>